<reference evidence="1 2" key="1">
    <citation type="submission" date="2021-06" db="EMBL/GenBank/DDBJ databases">
        <title>Caerostris darwini draft genome.</title>
        <authorList>
            <person name="Kono N."/>
            <person name="Arakawa K."/>
        </authorList>
    </citation>
    <scope>NUCLEOTIDE SEQUENCE [LARGE SCALE GENOMIC DNA]</scope>
</reference>
<comment type="caution">
    <text evidence="1">The sequence shown here is derived from an EMBL/GenBank/DDBJ whole genome shotgun (WGS) entry which is preliminary data.</text>
</comment>
<dbReference type="Proteomes" id="UP001054837">
    <property type="component" value="Unassembled WGS sequence"/>
</dbReference>
<name>A0AAV4U007_9ARAC</name>
<protein>
    <submittedName>
        <fullName evidence="1">Uncharacterized protein</fullName>
    </submittedName>
</protein>
<evidence type="ECO:0000313" key="1">
    <source>
        <dbReference type="EMBL" id="GIY51089.1"/>
    </source>
</evidence>
<gene>
    <name evidence="1" type="ORF">CDAR_498251</name>
</gene>
<evidence type="ECO:0000313" key="2">
    <source>
        <dbReference type="Proteomes" id="UP001054837"/>
    </source>
</evidence>
<sequence>MHLFQYAQISNLTFTFALSIKQTLSFNKAFSFNNSKQNLFEISNQSQPSPFSFVHAEGRRALRTGYHLLEFSPCQNHSNSYLQVIAEYYVRDDVHYLSALRIGSDFANGREAVWFRREGFVPPPTLPNIKGGEYILIQQLELESKALMPK</sequence>
<dbReference type="AlphaFoldDB" id="A0AAV4U007"/>
<accession>A0AAV4U007</accession>
<proteinExistence type="predicted"/>
<organism evidence="1 2">
    <name type="scientific">Caerostris darwini</name>
    <dbReference type="NCBI Taxonomy" id="1538125"/>
    <lineage>
        <taxon>Eukaryota</taxon>
        <taxon>Metazoa</taxon>
        <taxon>Ecdysozoa</taxon>
        <taxon>Arthropoda</taxon>
        <taxon>Chelicerata</taxon>
        <taxon>Arachnida</taxon>
        <taxon>Araneae</taxon>
        <taxon>Araneomorphae</taxon>
        <taxon>Entelegynae</taxon>
        <taxon>Araneoidea</taxon>
        <taxon>Araneidae</taxon>
        <taxon>Caerostris</taxon>
    </lineage>
</organism>
<dbReference type="EMBL" id="BPLQ01010495">
    <property type="protein sequence ID" value="GIY51089.1"/>
    <property type="molecule type" value="Genomic_DNA"/>
</dbReference>
<keyword evidence="2" id="KW-1185">Reference proteome</keyword>